<name>A0A6H5G538_9HEMI</name>
<proteinExistence type="predicted"/>
<protein>
    <submittedName>
        <fullName evidence="1">Uncharacterized protein</fullName>
    </submittedName>
</protein>
<organism evidence="1 2">
    <name type="scientific">Nesidiocoris tenuis</name>
    <dbReference type="NCBI Taxonomy" id="355587"/>
    <lineage>
        <taxon>Eukaryota</taxon>
        <taxon>Metazoa</taxon>
        <taxon>Ecdysozoa</taxon>
        <taxon>Arthropoda</taxon>
        <taxon>Hexapoda</taxon>
        <taxon>Insecta</taxon>
        <taxon>Pterygota</taxon>
        <taxon>Neoptera</taxon>
        <taxon>Paraneoptera</taxon>
        <taxon>Hemiptera</taxon>
        <taxon>Heteroptera</taxon>
        <taxon>Panheteroptera</taxon>
        <taxon>Cimicomorpha</taxon>
        <taxon>Miridae</taxon>
        <taxon>Dicyphina</taxon>
        <taxon>Nesidiocoris</taxon>
    </lineage>
</organism>
<dbReference type="EMBL" id="CADCXU010005904">
    <property type="protein sequence ID" value="CAA9997661.1"/>
    <property type="molecule type" value="Genomic_DNA"/>
</dbReference>
<evidence type="ECO:0000313" key="2">
    <source>
        <dbReference type="Proteomes" id="UP000479000"/>
    </source>
</evidence>
<accession>A0A6H5G538</accession>
<sequence length="184" mass="21070">MKVINNRLNCEFNGIKRSAALKRWIVQADFEKSNSIILPLDSQQYLHSTNILQSKLLHYLMNHMALEDPIAYSPLSSSTEEDLFPTPVLSNFNRKRSSQKRKLQEDDHEMNTLNAALESKWKYWNRPKIENSLITITTPFSHPKQHHSGGKNGFRFSCVFLNGYDVPKGLPQFNGSSAIYQTGA</sequence>
<reference evidence="1 2" key="1">
    <citation type="submission" date="2020-02" db="EMBL/GenBank/DDBJ databases">
        <authorList>
            <person name="Ferguson B K."/>
        </authorList>
    </citation>
    <scope>NUCLEOTIDE SEQUENCE [LARGE SCALE GENOMIC DNA]</scope>
</reference>
<dbReference type="Proteomes" id="UP000479000">
    <property type="component" value="Unassembled WGS sequence"/>
</dbReference>
<keyword evidence="2" id="KW-1185">Reference proteome</keyword>
<gene>
    <name evidence="1" type="ORF">NTEN_LOCUS3955</name>
</gene>
<dbReference type="AlphaFoldDB" id="A0A6H5G538"/>
<evidence type="ECO:0000313" key="1">
    <source>
        <dbReference type="EMBL" id="CAA9997661.1"/>
    </source>
</evidence>